<dbReference type="SUPFAM" id="SSF55469">
    <property type="entry name" value="FMN-dependent nitroreductase-like"/>
    <property type="match status" value="1"/>
</dbReference>
<feature type="domain" description="Nitroreductase" evidence="3">
    <location>
        <begin position="10"/>
        <end position="178"/>
    </location>
</feature>
<sequence>MFMEFKDVVYGRRSVRKFKDTPVDDKILEEIVDAALWAPSGVNLQPWYYVVIRTPEKMTRLKEMMSVVSDRDRPHLEERFSAHPEVVKTTLSFISTLGGAPAVVLAFRDKPDYTWALLDEGVVQSVAASMENLVLSAYDHGVSSCWMTAANQAHMTKDLRDEFAPGHGELVGIIALGYNAAEEAPKAPKRKADKFVLI</sequence>
<dbReference type="Proteomes" id="UP000260773">
    <property type="component" value="Unassembled WGS sequence"/>
</dbReference>
<evidence type="ECO:0000256" key="2">
    <source>
        <dbReference type="ARBA" id="ARBA00023002"/>
    </source>
</evidence>
<evidence type="ECO:0000313" key="4">
    <source>
        <dbReference type="EMBL" id="RGB78982.1"/>
    </source>
</evidence>
<evidence type="ECO:0000313" key="5">
    <source>
        <dbReference type="Proteomes" id="UP000260773"/>
    </source>
</evidence>
<dbReference type="AlphaFoldDB" id="A0A3E2TM98"/>
<comment type="caution">
    <text evidence="4">The sequence shown here is derived from an EMBL/GenBank/DDBJ whole genome shotgun (WGS) entry which is preliminary data.</text>
</comment>
<dbReference type="PANTHER" id="PTHR43673:SF10">
    <property type="entry name" value="NADH DEHYDROGENASE_NAD(P)H NITROREDUCTASE XCC3605-RELATED"/>
    <property type="match status" value="1"/>
</dbReference>
<dbReference type="Pfam" id="PF00881">
    <property type="entry name" value="Nitroreductase"/>
    <property type="match status" value="1"/>
</dbReference>
<reference evidence="4 5" key="1">
    <citation type="submission" date="2018-08" db="EMBL/GenBank/DDBJ databases">
        <title>A genome reference for cultivated species of the human gut microbiota.</title>
        <authorList>
            <person name="Zou Y."/>
            <person name="Xue W."/>
            <person name="Luo G."/>
        </authorList>
    </citation>
    <scope>NUCLEOTIDE SEQUENCE [LARGE SCALE GENOMIC DNA]</scope>
    <source>
        <strain evidence="4 5">AF45-17</strain>
    </source>
</reference>
<dbReference type="Gene3D" id="3.40.109.10">
    <property type="entry name" value="NADH Oxidase"/>
    <property type="match status" value="1"/>
</dbReference>
<keyword evidence="2" id="KW-0560">Oxidoreductase</keyword>
<accession>A0A3E2TM98</accession>
<protein>
    <submittedName>
        <fullName evidence="4">Nitroreductase</fullName>
    </submittedName>
</protein>
<dbReference type="EMBL" id="QVEP01000026">
    <property type="protein sequence ID" value="RGB78982.1"/>
    <property type="molecule type" value="Genomic_DNA"/>
</dbReference>
<dbReference type="PANTHER" id="PTHR43673">
    <property type="entry name" value="NAD(P)H NITROREDUCTASE YDGI-RELATED"/>
    <property type="match status" value="1"/>
</dbReference>
<proteinExistence type="inferred from homology"/>
<evidence type="ECO:0000259" key="3">
    <source>
        <dbReference type="Pfam" id="PF00881"/>
    </source>
</evidence>
<name>A0A3E2TM98_9FIRM</name>
<organism evidence="4 5">
    <name type="scientific">Coprococcus catus</name>
    <dbReference type="NCBI Taxonomy" id="116085"/>
    <lineage>
        <taxon>Bacteria</taxon>
        <taxon>Bacillati</taxon>
        <taxon>Bacillota</taxon>
        <taxon>Clostridia</taxon>
        <taxon>Lachnospirales</taxon>
        <taxon>Lachnospiraceae</taxon>
        <taxon>Coprococcus</taxon>
    </lineage>
</organism>
<comment type="similarity">
    <text evidence="1">Belongs to the nitroreductase family.</text>
</comment>
<dbReference type="GO" id="GO:0016491">
    <property type="term" value="F:oxidoreductase activity"/>
    <property type="evidence" value="ECO:0007669"/>
    <property type="project" value="UniProtKB-KW"/>
</dbReference>
<evidence type="ECO:0000256" key="1">
    <source>
        <dbReference type="ARBA" id="ARBA00007118"/>
    </source>
</evidence>
<gene>
    <name evidence="4" type="ORF">DW070_10675</name>
</gene>
<dbReference type="InterPro" id="IPR000415">
    <property type="entry name" value="Nitroreductase-like"/>
</dbReference>
<dbReference type="InterPro" id="IPR029479">
    <property type="entry name" value="Nitroreductase"/>
</dbReference>